<evidence type="ECO:0000256" key="1">
    <source>
        <dbReference type="SAM" id="MobiDB-lite"/>
    </source>
</evidence>
<protein>
    <submittedName>
        <fullName evidence="2">Uncharacterized protein</fullName>
    </submittedName>
</protein>
<dbReference type="EMBL" id="MU004188">
    <property type="protein sequence ID" value="KAF2496249.1"/>
    <property type="molecule type" value="Genomic_DNA"/>
</dbReference>
<dbReference type="AlphaFoldDB" id="A0A6A6QVQ1"/>
<organism evidence="2 3">
    <name type="scientific">Lophium mytilinum</name>
    <dbReference type="NCBI Taxonomy" id="390894"/>
    <lineage>
        <taxon>Eukaryota</taxon>
        <taxon>Fungi</taxon>
        <taxon>Dikarya</taxon>
        <taxon>Ascomycota</taxon>
        <taxon>Pezizomycotina</taxon>
        <taxon>Dothideomycetes</taxon>
        <taxon>Pleosporomycetidae</taxon>
        <taxon>Mytilinidiales</taxon>
        <taxon>Mytilinidiaceae</taxon>
        <taxon>Lophium</taxon>
    </lineage>
</organism>
<feature type="region of interest" description="Disordered" evidence="1">
    <location>
        <begin position="26"/>
        <end position="57"/>
    </location>
</feature>
<gene>
    <name evidence="2" type="ORF">BU16DRAFT_526754</name>
</gene>
<evidence type="ECO:0000313" key="2">
    <source>
        <dbReference type="EMBL" id="KAF2496249.1"/>
    </source>
</evidence>
<dbReference type="OrthoDB" id="2933464at2759"/>
<name>A0A6A6QVQ1_9PEZI</name>
<reference evidence="2" key="1">
    <citation type="journal article" date="2020" name="Stud. Mycol.">
        <title>101 Dothideomycetes genomes: a test case for predicting lifestyles and emergence of pathogens.</title>
        <authorList>
            <person name="Haridas S."/>
            <person name="Albert R."/>
            <person name="Binder M."/>
            <person name="Bloem J."/>
            <person name="Labutti K."/>
            <person name="Salamov A."/>
            <person name="Andreopoulos B."/>
            <person name="Baker S."/>
            <person name="Barry K."/>
            <person name="Bills G."/>
            <person name="Bluhm B."/>
            <person name="Cannon C."/>
            <person name="Castanera R."/>
            <person name="Culley D."/>
            <person name="Daum C."/>
            <person name="Ezra D."/>
            <person name="Gonzalez J."/>
            <person name="Henrissat B."/>
            <person name="Kuo A."/>
            <person name="Liang C."/>
            <person name="Lipzen A."/>
            <person name="Lutzoni F."/>
            <person name="Magnuson J."/>
            <person name="Mondo S."/>
            <person name="Nolan M."/>
            <person name="Ohm R."/>
            <person name="Pangilinan J."/>
            <person name="Park H.-J."/>
            <person name="Ramirez L."/>
            <person name="Alfaro M."/>
            <person name="Sun H."/>
            <person name="Tritt A."/>
            <person name="Yoshinaga Y."/>
            <person name="Zwiers L.-H."/>
            <person name="Turgeon B."/>
            <person name="Goodwin S."/>
            <person name="Spatafora J."/>
            <person name="Crous P."/>
            <person name="Grigoriev I."/>
        </authorList>
    </citation>
    <scope>NUCLEOTIDE SEQUENCE</scope>
    <source>
        <strain evidence="2">CBS 269.34</strain>
    </source>
</reference>
<sequence length="123" mass="13554">MSRSLKTSLQSLKTWVFQSPSRVQKIASGQGTAGTRAAPTQAGPNDKSIGSRLDNGETFTKNGKQYKRYKFQVNKGANDKTLKQLADKDSHKVWAQADMPLGEADAHKATEALFDDLEKDLKK</sequence>
<keyword evidence="3" id="KW-1185">Reference proteome</keyword>
<evidence type="ECO:0000313" key="3">
    <source>
        <dbReference type="Proteomes" id="UP000799750"/>
    </source>
</evidence>
<proteinExistence type="predicted"/>
<accession>A0A6A6QVQ1</accession>
<dbReference type="Proteomes" id="UP000799750">
    <property type="component" value="Unassembled WGS sequence"/>
</dbReference>